<keyword evidence="4" id="KW-1185">Reference proteome</keyword>
<keyword evidence="1" id="KW-0175">Coiled coil</keyword>
<dbReference type="Proteomes" id="UP000812270">
    <property type="component" value="Unassembled WGS sequence"/>
</dbReference>
<dbReference type="RefSeq" id="WP_217789277.1">
    <property type="nucleotide sequence ID" value="NZ_JAHSPG010000001.1"/>
</dbReference>
<dbReference type="AlphaFoldDB" id="A0A9E2S4J5"/>
<feature type="domain" description="DinB-like" evidence="2">
    <location>
        <begin position="26"/>
        <end position="157"/>
    </location>
</feature>
<comment type="caution">
    <text evidence="3">The sequence shown here is derived from an EMBL/GenBank/DDBJ whole genome shotgun (WGS) entry which is preliminary data.</text>
</comment>
<evidence type="ECO:0000256" key="1">
    <source>
        <dbReference type="SAM" id="Coils"/>
    </source>
</evidence>
<name>A0A9E2S4J5_9BACT</name>
<evidence type="ECO:0000313" key="4">
    <source>
        <dbReference type="Proteomes" id="UP000812270"/>
    </source>
</evidence>
<dbReference type="InterPro" id="IPR024775">
    <property type="entry name" value="DinB-like"/>
</dbReference>
<reference evidence="3" key="1">
    <citation type="submission" date="2021-06" db="EMBL/GenBank/DDBJ databases">
        <authorList>
            <person name="Huq M.A."/>
        </authorList>
    </citation>
    <scope>NUCLEOTIDE SEQUENCE</scope>
    <source>
        <strain evidence="3">MAH-26</strain>
    </source>
</reference>
<accession>A0A9E2S4J5</accession>
<dbReference type="EMBL" id="JAHSPG010000001">
    <property type="protein sequence ID" value="MBV4355731.1"/>
    <property type="molecule type" value="Genomic_DNA"/>
</dbReference>
<dbReference type="Pfam" id="PF12867">
    <property type="entry name" value="DinB_2"/>
    <property type="match status" value="1"/>
</dbReference>
<sequence>MQQPEYWMRGPIEDIAALLQPVAHALLQARDEVNELMKYFPEHLLWERPANVASPAFHLQHLSGVLDRLFTYANAQPLNQEQLAYLSAEGKQNENATLNILLDNFNKQIDRSLEQLKTINEDSLTAFRGVGRKQLPSTVIGLLFHAAEHTMRHTGQLLVTVRLLVES</sequence>
<gene>
    <name evidence="3" type="ORF">KTO63_01135</name>
</gene>
<feature type="coiled-coil region" evidence="1">
    <location>
        <begin position="88"/>
        <end position="122"/>
    </location>
</feature>
<evidence type="ECO:0000313" key="3">
    <source>
        <dbReference type="EMBL" id="MBV4355731.1"/>
    </source>
</evidence>
<protein>
    <submittedName>
        <fullName evidence="3">DinB family protein</fullName>
    </submittedName>
</protein>
<organism evidence="3 4">
    <name type="scientific">Pinibacter aurantiacus</name>
    <dbReference type="NCBI Taxonomy" id="2851599"/>
    <lineage>
        <taxon>Bacteria</taxon>
        <taxon>Pseudomonadati</taxon>
        <taxon>Bacteroidota</taxon>
        <taxon>Chitinophagia</taxon>
        <taxon>Chitinophagales</taxon>
        <taxon>Chitinophagaceae</taxon>
        <taxon>Pinibacter</taxon>
    </lineage>
</organism>
<proteinExistence type="predicted"/>
<evidence type="ECO:0000259" key="2">
    <source>
        <dbReference type="Pfam" id="PF12867"/>
    </source>
</evidence>